<keyword evidence="2" id="KW-1185">Reference proteome</keyword>
<accession>E9GDT4</accession>
<reference evidence="1 2" key="1">
    <citation type="journal article" date="2011" name="Science">
        <title>The ecoresponsive genome of Daphnia pulex.</title>
        <authorList>
            <person name="Colbourne J.K."/>
            <person name="Pfrender M.E."/>
            <person name="Gilbert D."/>
            <person name="Thomas W.K."/>
            <person name="Tucker A."/>
            <person name="Oakley T.H."/>
            <person name="Tokishita S."/>
            <person name="Aerts A."/>
            <person name="Arnold G.J."/>
            <person name="Basu M.K."/>
            <person name="Bauer D.J."/>
            <person name="Caceres C.E."/>
            <person name="Carmel L."/>
            <person name="Casola C."/>
            <person name="Choi J.H."/>
            <person name="Detter J.C."/>
            <person name="Dong Q."/>
            <person name="Dusheyko S."/>
            <person name="Eads B.D."/>
            <person name="Frohlich T."/>
            <person name="Geiler-Samerotte K.A."/>
            <person name="Gerlach D."/>
            <person name="Hatcher P."/>
            <person name="Jogdeo S."/>
            <person name="Krijgsveld J."/>
            <person name="Kriventseva E.V."/>
            <person name="Kultz D."/>
            <person name="Laforsch C."/>
            <person name="Lindquist E."/>
            <person name="Lopez J."/>
            <person name="Manak J.R."/>
            <person name="Muller J."/>
            <person name="Pangilinan J."/>
            <person name="Patwardhan R.P."/>
            <person name="Pitluck S."/>
            <person name="Pritham E.J."/>
            <person name="Rechtsteiner A."/>
            <person name="Rho M."/>
            <person name="Rogozin I.B."/>
            <person name="Sakarya O."/>
            <person name="Salamov A."/>
            <person name="Schaack S."/>
            <person name="Shapiro H."/>
            <person name="Shiga Y."/>
            <person name="Skalitzky C."/>
            <person name="Smith Z."/>
            <person name="Souvorov A."/>
            <person name="Sung W."/>
            <person name="Tang Z."/>
            <person name="Tsuchiya D."/>
            <person name="Tu H."/>
            <person name="Vos H."/>
            <person name="Wang M."/>
            <person name="Wolf Y.I."/>
            <person name="Yamagata H."/>
            <person name="Yamada T."/>
            <person name="Ye Y."/>
            <person name="Shaw J.R."/>
            <person name="Andrews J."/>
            <person name="Crease T.J."/>
            <person name="Tang H."/>
            <person name="Lucas S.M."/>
            <person name="Robertson H.M."/>
            <person name="Bork P."/>
            <person name="Koonin E.V."/>
            <person name="Zdobnov E.M."/>
            <person name="Grigoriev I.V."/>
            <person name="Lynch M."/>
            <person name="Boore J.L."/>
        </authorList>
    </citation>
    <scope>NUCLEOTIDE SEQUENCE [LARGE SCALE GENOMIC DNA]</scope>
</reference>
<evidence type="ECO:0000313" key="1">
    <source>
        <dbReference type="EMBL" id="EFX82424.1"/>
    </source>
</evidence>
<evidence type="ECO:0000313" key="2">
    <source>
        <dbReference type="Proteomes" id="UP000000305"/>
    </source>
</evidence>
<proteinExistence type="predicted"/>
<protein>
    <submittedName>
        <fullName evidence="1">Uncharacterized protein</fullName>
    </submittedName>
</protein>
<dbReference type="HOGENOM" id="CLU_1860193_0_0_1"/>
<gene>
    <name evidence="1" type="ORF">DAPPUDRAFT_101571</name>
</gene>
<dbReference type="EMBL" id="GL732540">
    <property type="protein sequence ID" value="EFX82424.1"/>
    <property type="molecule type" value="Genomic_DNA"/>
</dbReference>
<organism evidence="1 2">
    <name type="scientific">Daphnia pulex</name>
    <name type="common">Water flea</name>
    <dbReference type="NCBI Taxonomy" id="6669"/>
    <lineage>
        <taxon>Eukaryota</taxon>
        <taxon>Metazoa</taxon>
        <taxon>Ecdysozoa</taxon>
        <taxon>Arthropoda</taxon>
        <taxon>Crustacea</taxon>
        <taxon>Branchiopoda</taxon>
        <taxon>Diplostraca</taxon>
        <taxon>Cladocera</taxon>
        <taxon>Anomopoda</taxon>
        <taxon>Daphniidae</taxon>
        <taxon>Daphnia</taxon>
    </lineage>
</organism>
<dbReference type="InParanoid" id="E9GDT4"/>
<dbReference type="AlphaFoldDB" id="E9GDT4"/>
<sequence length="138" mass="15162">AVKLHPSSCSADLSNVRPSSFSECDCWHLLNRWINICDAKKHEGASTSCVVDVLLRNHPILAELFNQKMKVFLRVVVVAVVIETTSACDCNFQFPRGCYLVRAASPGMACKCVFSLGWTCRLPRSSSGLQGPQSRTVS</sequence>
<feature type="non-terminal residue" evidence="1">
    <location>
        <position position="138"/>
    </location>
</feature>
<name>E9GDT4_DAPPU</name>
<dbReference type="Proteomes" id="UP000000305">
    <property type="component" value="Unassembled WGS sequence"/>
</dbReference>
<dbReference type="KEGG" id="dpx:DAPPUDRAFT_101571"/>